<feature type="compositionally biased region" description="Polar residues" evidence="1">
    <location>
        <begin position="192"/>
        <end position="208"/>
    </location>
</feature>
<evidence type="ECO:0000313" key="2">
    <source>
        <dbReference type="EMBL" id="CRK21935.1"/>
    </source>
</evidence>
<feature type="compositionally biased region" description="Basic residues" evidence="1">
    <location>
        <begin position="48"/>
        <end position="65"/>
    </location>
</feature>
<feature type="region of interest" description="Disordered" evidence="1">
    <location>
        <begin position="854"/>
        <end position="888"/>
    </location>
</feature>
<feature type="compositionally biased region" description="Polar residues" evidence="1">
    <location>
        <begin position="1193"/>
        <end position="1209"/>
    </location>
</feature>
<dbReference type="STRING" id="100787.A0A0G4LJS1"/>
<feature type="compositionally biased region" description="Polar residues" evidence="1">
    <location>
        <begin position="515"/>
        <end position="529"/>
    </location>
</feature>
<sequence>MSVYCSNYYGSIQCRNFATRFGDRCGFCKPAFRASFHKHSRIHQILRRHHSDSMLRRKSSRRRSGLSRSQSSTSFRSAISRLEHIDPVVAQRDALIAAQLCYNPGMGSEIPEEERPSWDGHGLPRDDSNIHRPGDYDLRRRQSIRLINNDLGPRSSLDPHSRRSLDPNHRQSMDRCRRKSGTGRTMERASFDHSSLQRCPSARSSFDHGSSWRHRLPRGDEHRPSSRASSRQRPPSVSDYNASFLHSMHSAREYDRFDDERASMMSVSRHLRKSRSMLVPPPNHEPARPAKPTPSYYFTSHTPDRNKRQSFSATKIQRDHSSRPSSTLSQGLRTPKSMSFLKTRNNKQQEKRQHHSDLAVQLAREKFREQVQKQEELKAQPSICFHTTRQPSHTSSGFRKSLRSTSNASTGVSLAFSASHTLNPSKDASIRKTVRKVSNGLKTKLRNLFRRAKDEDDSSSLQRSSPGLKQAQNPSTQSVSKHEEEDDYMEVVDPEPEKCSIARVISRIPSLHAVASSSKLRSRQGSMESIRSEQAHNSLDDKSRVTSWTNSAISIISNDKAHQRLSIIRETALPQTNTIYSESTYSHDKSPSVHFGGNVATEVPIYSPATFTSQIIPPFKAAKRCETGSSIHGTKAAGMITPSVSLNRIVSAASSVEWKTQLASHVSKRESGTNDARDGSKFGFKLTVPSMPNPFGHVRERADIVEGEPMSSSESVHSSRTLTCPSNKGVLSDSKLATPKPPAPTHKLQPPIVPARSSLRPLNSIPISATIASTGQFNPSTIRTVRSVNTLPDMHSKSITNKENAMPPGIARSASPVKLSMSFLKTRNNKQQEKRQHHSDLAVQLAREKFREQVQKQEALKAQSSIGFHTTRQPSHTSSGFRKSLRNTSNASTGVSLAVSASHTLHPSKDASIRKTVRKVSNGLKTKLRNLFRRAKDEDDSASLQRSSPGLKQEQNPSTQSVSKPDDEDDYMNVVDPEPEKCSIARVMSRIPSLHAVPSSSKLRSRQGSMESIRSEQAHNSLDDKSRVTSWTNSAISIISNDKAHQRLSIIRETALPPTNTIYSESTYSHDKSPSVHFGGDVATEAPIYSPATFTSQIIPPFKAAKRCETGSNIHGAKATATITPSVSLNRIVSAASSVEWKTQLASHVSERESSTNEAKDGSKFGFKLTVPSMPNPFGHVRERADIVEGEPMSSSDSVHSSRTMTGPSNKGVLSDSKLATPNPPAPTLKLQPPIVPTRTSLRPLNSIPISATVASAGQFNPSTIRTVRSVNTLPDMHSKSITNKENAMPPGIARSASPVKLVRRSRPRVGVISTSATPLAAVGQTTQLGSPVARGSNAAACPRLSQLMAGEDECQPDHAGEEKAKMGGSQRMVDMFLSSRRRQITGSDETGAFL</sequence>
<gene>
    <name evidence="2" type="ORF">BN1708_003516</name>
</gene>
<feature type="compositionally biased region" description="Basic and acidic residues" evidence="1">
    <location>
        <begin position="157"/>
        <end position="175"/>
    </location>
</feature>
<evidence type="ECO:0000313" key="3">
    <source>
        <dbReference type="Proteomes" id="UP000044602"/>
    </source>
</evidence>
<reference evidence="2 3" key="1">
    <citation type="submission" date="2015-05" db="EMBL/GenBank/DDBJ databases">
        <authorList>
            <person name="Wang D.B."/>
            <person name="Wang M."/>
        </authorList>
    </citation>
    <scope>NUCLEOTIDE SEQUENCE [LARGE SCALE GENOMIC DNA]</scope>
    <source>
        <strain evidence="2">VL1</strain>
    </source>
</reference>
<keyword evidence="3" id="KW-1185">Reference proteome</keyword>
<feature type="region of interest" description="Disordered" evidence="1">
    <location>
        <begin position="1190"/>
        <end position="1217"/>
    </location>
</feature>
<feature type="compositionally biased region" description="Polar residues" evidence="1">
    <location>
        <begin position="862"/>
        <end position="888"/>
    </location>
</feature>
<feature type="region of interest" description="Disordered" evidence="1">
    <location>
        <begin position="265"/>
        <end position="357"/>
    </location>
</feature>
<feature type="compositionally biased region" description="Polar residues" evidence="1">
    <location>
        <begin position="998"/>
        <end position="1012"/>
    </location>
</feature>
<feature type="region of interest" description="Disordered" evidence="1">
    <location>
        <begin position="48"/>
        <end position="73"/>
    </location>
</feature>
<protein>
    <submittedName>
        <fullName evidence="2">Uncharacterized protein</fullName>
    </submittedName>
</protein>
<feature type="compositionally biased region" description="Polar residues" evidence="1">
    <location>
        <begin position="942"/>
        <end position="963"/>
    </location>
</feature>
<feature type="region of interest" description="Disordered" evidence="1">
    <location>
        <begin position="109"/>
        <end position="242"/>
    </location>
</feature>
<feature type="region of interest" description="Disordered" evidence="1">
    <location>
        <begin position="515"/>
        <end position="543"/>
    </location>
</feature>
<dbReference type="EMBL" id="CVQH01013335">
    <property type="protein sequence ID" value="CRK21935.1"/>
    <property type="molecule type" value="Genomic_DNA"/>
</dbReference>
<proteinExistence type="predicted"/>
<feature type="compositionally biased region" description="Low complexity" evidence="1">
    <location>
        <begin position="226"/>
        <end position="238"/>
    </location>
</feature>
<feature type="region of interest" description="Disordered" evidence="1">
    <location>
        <begin position="996"/>
        <end position="1026"/>
    </location>
</feature>
<feature type="compositionally biased region" description="Polar residues" evidence="1">
    <location>
        <begin position="459"/>
        <end position="479"/>
    </location>
</feature>
<feature type="compositionally biased region" description="Basic and acidic residues" evidence="1">
    <location>
        <begin position="347"/>
        <end position="357"/>
    </location>
</feature>
<organism evidence="2 3">
    <name type="scientific">Verticillium longisporum</name>
    <name type="common">Verticillium dahliae var. longisporum</name>
    <dbReference type="NCBI Taxonomy" id="100787"/>
    <lineage>
        <taxon>Eukaryota</taxon>
        <taxon>Fungi</taxon>
        <taxon>Dikarya</taxon>
        <taxon>Ascomycota</taxon>
        <taxon>Pezizomycotina</taxon>
        <taxon>Sordariomycetes</taxon>
        <taxon>Hypocreomycetidae</taxon>
        <taxon>Glomerellales</taxon>
        <taxon>Plectosphaerellaceae</taxon>
        <taxon>Verticillium</taxon>
    </lineage>
</organism>
<feature type="region of interest" description="Disordered" evidence="1">
    <location>
        <begin position="445"/>
        <end position="492"/>
    </location>
</feature>
<feature type="region of interest" description="Disordered" evidence="1">
    <location>
        <begin position="928"/>
        <end position="975"/>
    </location>
</feature>
<feature type="compositionally biased region" description="Basic and acidic residues" evidence="1">
    <location>
        <begin position="113"/>
        <end position="140"/>
    </location>
</feature>
<feature type="compositionally biased region" description="Pro residues" evidence="1">
    <location>
        <begin position="279"/>
        <end position="292"/>
    </location>
</feature>
<feature type="compositionally biased region" description="Polar residues" evidence="1">
    <location>
        <begin position="323"/>
        <end position="343"/>
    </location>
</feature>
<feature type="compositionally biased region" description="Basic and acidic residues" evidence="1">
    <location>
        <begin position="1013"/>
        <end position="1026"/>
    </location>
</feature>
<feature type="region of interest" description="Disordered" evidence="1">
    <location>
        <begin position="1148"/>
        <end position="1168"/>
    </location>
</feature>
<feature type="compositionally biased region" description="Basic and acidic residues" evidence="1">
    <location>
        <begin position="1149"/>
        <end position="1163"/>
    </location>
</feature>
<name>A0A0G4LJS1_VERLO</name>
<accession>A0A0G4LJS1</accession>
<evidence type="ECO:0000256" key="1">
    <source>
        <dbReference type="SAM" id="MobiDB-lite"/>
    </source>
</evidence>
<dbReference type="Proteomes" id="UP000044602">
    <property type="component" value="Unassembled WGS sequence"/>
</dbReference>
<feature type="compositionally biased region" description="Basic and acidic residues" evidence="1">
    <location>
        <begin position="530"/>
        <end position="543"/>
    </location>
</feature>
<feature type="region of interest" description="Disordered" evidence="1">
    <location>
        <begin position="709"/>
        <end position="733"/>
    </location>
</feature>